<dbReference type="Proteomes" id="UP000322234">
    <property type="component" value="Unassembled WGS sequence"/>
</dbReference>
<evidence type="ECO:0000313" key="3">
    <source>
        <dbReference type="Proteomes" id="UP000322234"/>
    </source>
</evidence>
<organism evidence="2 3">
    <name type="scientific">Bos mutus</name>
    <name type="common">wild yak</name>
    <dbReference type="NCBI Taxonomy" id="72004"/>
    <lineage>
        <taxon>Eukaryota</taxon>
        <taxon>Metazoa</taxon>
        <taxon>Chordata</taxon>
        <taxon>Craniata</taxon>
        <taxon>Vertebrata</taxon>
        <taxon>Euteleostomi</taxon>
        <taxon>Mammalia</taxon>
        <taxon>Eutheria</taxon>
        <taxon>Laurasiatheria</taxon>
        <taxon>Artiodactyla</taxon>
        <taxon>Ruminantia</taxon>
        <taxon>Pecora</taxon>
        <taxon>Bovidae</taxon>
        <taxon>Bovinae</taxon>
        <taxon>Bos</taxon>
    </lineage>
</organism>
<name>A0A6B0QT10_9CETA</name>
<gene>
    <name evidence="2" type="ORF">E5288_WYG012779</name>
</gene>
<comment type="caution">
    <text evidence="2">The sequence shown here is derived from an EMBL/GenBank/DDBJ whole genome shotgun (WGS) entry which is preliminary data.</text>
</comment>
<accession>A0A6B0QT10</accession>
<proteinExistence type="predicted"/>
<feature type="region of interest" description="Disordered" evidence="1">
    <location>
        <begin position="248"/>
        <end position="304"/>
    </location>
</feature>
<protein>
    <submittedName>
        <fullName evidence="2">Uncharacterized protein</fullName>
    </submittedName>
</protein>
<dbReference type="AlphaFoldDB" id="A0A6B0QT10"/>
<feature type="region of interest" description="Disordered" evidence="1">
    <location>
        <begin position="1"/>
        <end position="27"/>
    </location>
</feature>
<keyword evidence="3" id="KW-1185">Reference proteome</keyword>
<evidence type="ECO:0000256" key="1">
    <source>
        <dbReference type="SAM" id="MobiDB-lite"/>
    </source>
</evidence>
<sequence length="304" mass="32906">MSSRRPKPRSSEPSGVPLCTQRPSCSHTLDTRRKSCSRIGANLGLRTNVCSDPGTDAKDSRMEPMWDVVNHSVALERLCSPPAHRAKGADSVPSRGGVSKDAGRGSTGCKALLGRTWFLSDVILCLCRFCGFSQEPTPVKSEKLSSVCQAQAASPSGPFAHSARGCLSPSAPSGTRWNNKMNRVVLPHKWGIVPYTPVPESRTQRSTAEEVQKVSRQPLGVMGYVCQSRAGPRALCWSLHLPSPAAEEASAAAPPSRDRRSVRAPSVSAEERTEHTQREPLAAQSLMHWMDVRRPPVDRGQNPG</sequence>
<reference evidence="2" key="1">
    <citation type="submission" date="2019-10" db="EMBL/GenBank/DDBJ databases">
        <title>The sequence and de novo assembly of the wild yak genome.</title>
        <authorList>
            <person name="Liu Y."/>
        </authorList>
    </citation>
    <scope>NUCLEOTIDE SEQUENCE [LARGE SCALE GENOMIC DNA]</scope>
    <source>
        <strain evidence="2">WY2019</strain>
    </source>
</reference>
<feature type="compositionally biased region" description="Basic and acidic residues" evidence="1">
    <location>
        <begin position="269"/>
        <end position="278"/>
    </location>
</feature>
<evidence type="ECO:0000313" key="2">
    <source>
        <dbReference type="EMBL" id="MXQ81028.1"/>
    </source>
</evidence>
<feature type="region of interest" description="Disordered" evidence="1">
    <location>
        <begin position="84"/>
        <end position="105"/>
    </location>
</feature>
<dbReference type="EMBL" id="VBQZ03000006">
    <property type="protein sequence ID" value="MXQ81028.1"/>
    <property type="molecule type" value="Genomic_DNA"/>
</dbReference>